<organism evidence="2 3">
    <name type="scientific">Devosia neptuniae</name>
    <dbReference type="NCBI Taxonomy" id="191302"/>
    <lineage>
        <taxon>Bacteria</taxon>
        <taxon>Pseudomonadati</taxon>
        <taxon>Pseudomonadota</taxon>
        <taxon>Alphaproteobacteria</taxon>
        <taxon>Hyphomicrobiales</taxon>
        <taxon>Devosiaceae</taxon>
        <taxon>Devosia</taxon>
    </lineage>
</organism>
<dbReference type="Gene3D" id="2.40.50.140">
    <property type="entry name" value="Nucleic acid-binding proteins"/>
    <property type="match status" value="1"/>
</dbReference>
<dbReference type="InterPro" id="IPR008995">
    <property type="entry name" value="Mo/tungstate-bd_C_term_dom"/>
</dbReference>
<feature type="domain" description="Transport-associated OB type 2" evidence="1">
    <location>
        <begin position="11"/>
        <end position="77"/>
    </location>
</feature>
<protein>
    <submittedName>
        <fullName evidence="2">TOBE domain-containing protein</fullName>
    </submittedName>
</protein>
<dbReference type="Gene3D" id="2.40.50.100">
    <property type="match status" value="1"/>
</dbReference>
<evidence type="ECO:0000313" key="3">
    <source>
        <dbReference type="Proteomes" id="UP001061862"/>
    </source>
</evidence>
<evidence type="ECO:0000259" key="1">
    <source>
        <dbReference type="Pfam" id="PF08402"/>
    </source>
</evidence>
<dbReference type="Proteomes" id="UP001061862">
    <property type="component" value="Plasmid p_unnamed1"/>
</dbReference>
<evidence type="ECO:0000313" key="2">
    <source>
        <dbReference type="EMBL" id="UXN67774.1"/>
    </source>
</evidence>
<dbReference type="Pfam" id="PF08402">
    <property type="entry name" value="TOBE_2"/>
    <property type="match status" value="1"/>
</dbReference>
<dbReference type="InterPro" id="IPR013611">
    <property type="entry name" value="Transp-assoc_OB_typ2"/>
</dbReference>
<dbReference type="EMBL" id="CP104964">
    <property type="protein sequence ID" value="UXN67774.1"/>
    <property type="molecule type" value="Genomic_DNA"/>
</dbReference>
<keyword evidence="3" id="KW-1185">Reference proteome</keyword>
<dbReference type="RefSeq" id="WP_262165228.1">
    <property type="nucleotide sequence ID" value="NZ_CP104964.1"/>
</dbReference>
<accession>A0ABY6C648</accession>
<dbReference type="InterPro" id="IPR012340">
    <property type="entry name" value="NA-bd_OB-fold"/>
</dbReference>
<geneLocation type="plasmid" evidence="2 3">
    <name>p_unnamed1</name>
</geneLocation>
<dbReference type="SUPFAM" id="SSF50331">
    <property type="entry name" value="MOP-like"/>
    <property type="match status" value="1"/>
</dbReference>
<reference evidence="2 3" key="1">
    <citation type="submission" date="2022-09" db="EMBL/GenBank/DDBJ databases">
        <title>Interaction between co-microsymbionts with complementary sets of symbiotic genes in legume-rhizobium systems.</title>
        <authorList>
            <person name="Safronova V."/>
            <person name="Sazanova A."/>
            <person name="Afonin A."/>
            <person name="Chirak E."/>
        </authorList>
    </citation>
    <scope>NUCLEOTIDE SEQUENCE [LARGE SCALE GENOMIC DNA]</scope>
    <source>
        <strain evidence="2 3">A18/4-1</strain>
        <plasmid evidence="2 3">p_unnamed1</plasmid>
    </source>
</reference>
<gene>
    <name evidence="2" type="ORF">N8A98_01550</name>
</gene>
<keyword evidence="2" id="KW-0614">Plasmid</keyword>
<sequence>MARSTRSIQFGIRPEHIELTSDGNAASVRSIEPTGSETHLRLEAGNDIVVAVLGNRPKLTMGEPVSFTYDTANILLFDMETGIRLTDHQAS</sequence>
<name>A0ABY6C648_9HYPH</name>
<proteinExistence type="predicted"/>